<feature type="domain" description="DUF58" evidence="2">
    <location>
        <begin position="201"/>
        <end position="340"/>
    </location>
</feature>
<dbReference type="PANTHER" id="PTHR33608">
    <property type="entry name" value="BLL2464 PROTEIN"/>
    <property type="match status" value="1"/>
</dbReference>
<dbReference type="AlphaFoldDB" id="A0A1V0N2E5"/>
<dbReference type="InterPro" id="IPR036465">
    <property type="entry name" value="vWFA_dom_sf"/>
</dbReference>
<name>A0A1V0N2E5_9ARCH</name>
<dbReference type="Gene3D" id="3.40.50.410">
    <property type="entry name" value="von Willebrand factor, type A domain"/>
    <property type="match status" value="1"/>
</dbReference>
<proteinExistence type="predicted"/>
<dbReference type="STRING" id="74969.FAD_0358"/>
<evidence type="ECO:0000313" key="6">
    <source>
        <dbReference type="Proteomes" id="UP000546917"/>
    </source>
</evidence>
<reference evidence="4 6" key="2">
    <citation type="submission" date="2020-05" db="EMBL/GenBank/DDBJ databases">
        <authorList>
            <person name="Zhang R."/>
        </authorList>
    </citation>
    <scope>NUCLEOTIDE SEQUENCE [LARGE SCALE GENOMIC DNA]</scope>
    <source>
        <strain evidence="4 6">DSM 28986</strain>
    </source>
</reference>
<keyword evidence="5" id="KW-1185">Reference proteome</keyword>
<evidence type="ECO:0000256" key="1">
    <source>
        <dbReference type="SAM" id="Phobius"/>
    </source>
</evidence>
<dbReference type="KEGG" id="fai:FAD_0358"/>
<dbReference type="Proteomes" id="UP000546917">
    <property type="component" value="Unassembled WGS sequence"/>
</dbReference>
<keyword evidence="1" id="KW-0472">Membrane</keyword>
<keyword evidence="1" id="KW-0812">Transmembrane</keyword>
<evidence type="ECO:0000313" key="3">
    <source>
        <dbReference type="EMBL" id="ARD84279.1"/>
    </source>
</evidence>
<accession>A0A1V0N2E5</accession>
<keyword evidence="1" id="KW-1133">Transmembrane helix</keyword>
<organism evidence="3 5">
    <name type="scientific">Ferroplasma acidiphilum</name>
    <dbReference type="NCBI Taxonomy" id="74969"/>
    <lineage>
        <taxon>Archaea</taxon>
        <taxon>Methanobacteriati</taxon>
        <taxon>Thermoplasmatota</taxon>
        <taxon>Thermoplasmata</taxon>
        <taxon>Thermoplasmatales</taxon>
        <taxon>Ferroplasmaceae</taxon>
        <taxon>Ferroplasma</taxon>
    </lineage>
</organism>
<dbReference type="InterPro" id="IPR002881">
    <property type="entry name" value="DUF58"/>
</dbReference>
<dbReference type="Proteomes" id="UP000192050">
    <property type="component" value="Chromosome"/>
</dbReference>
<dbReference type="RefSeq" id="WP_009887377.1">
    <property type="nucleotide sequence ID" value="NZ_CP015363.1"/>
</dbReference>
<reference evidence="3 5" key="1">
    <citation type="submission" date="2011-10" db="EMBL/GenBank/DDBJ databases">
        <title>Metabolic and evolutionary patterns in the extreme acidophile Ferroplasma acidiphilum.</title>
        <authorList>
            <person name="Golyshina O.V."/>
            <person name="Kozyavkin S.A."/>
            <person name="Tatusov R.L."/>
            <person name="Slesarev A.I."/>
            <person name="Golyshin P.N."/>
        </authorList>
    </citation>
    <scope>NUCLEOTIDE SEQUENCE [LARGE SCALE GENOMIC DNA]</scope>
    <source>
        <strain evidence="3">Berkeley</strain>
        <strain evidence="5">Y</strain>
    </source>
</reference>
<dbReference type="EMBL" id="JABGBP010000318">
    <property type="protein sequence ID" value="NOL60861.1"/>
    <property type="molecule type" value="Genomic_DNA"/>
</dbReference>
<dbReference type="SUPFAM" id="SSF53300">
    <property type="entry name" value="vWA-like"/>
    <property type="match status" value="1"/>
</dbReference>
<protein>
    <submittedName>
        <fullName evidence="4">DUF58 domain-containing protein</fullName>
    </submittedName>
</protein>
<dbReference type="Pfam" id="PF01882">
    <property type="entry name" value="DUF58"/>
    <property type="match status" value="1"/>
</dbReference>
<feature type="transmembrane region" description="Helical" evidence="1">
    <location>
        <begin position="7"/>
        <end position="23"/>
    </location>
</feature>
<dbReference type="GeneID" id="16025523"/>
<dbReference type="PANTHER" id="PTHR33608:SF6">
    <property type="entry name" value="BLL2464 PROTEIN"/>
    <property type="match status" value="1"/>
</dbReference>
<evidence type="ECO:0000313" key="4">
    <source>
        <dbReference type="EMBL" id="NOL60861.1"/>
    </source>
</evidence>
<sequence length="431" mass="49708">MIRKAGYAILAVLTYGILESVLLGYKYYIIFTILTFFMVAFDVVYFNISGSKAINHISVTRRYDTIKFRKNRKFQITLLFENKNPFPVSVHFFDEAIDVLEISGKTGGNITIPENGSYETSYSTIPRYIGKYKLGNITISISDLFHIASVNKTIAMDMAIRISPSTRDIKSIRSEMISSFIYTQGNHYSHHVGQGYNLYGVRPYTFEDDPRFIVWSRYSEGNEDSIMVKEMEEEREITTIFIIDYSIAMNYGDIDRVYDSSIVDIINSAHFMAKNRDNVGFLLYSSKINVYIPPGKSGESISRLEKSVSSILPDGEFRIGDALKELQLKQKKHFLTFIITASRSYIPRKFLNYSSTSIFLIDSESYYEYSPTGKFDGLLIQNMRKKDLENLSRNVKEIRDYGIRCTYVNRKNMLSKIMVEYNYRRSMNAGA</sequence>
<dbReference type="EMBL" id="CP015363">
    <property type="protein sequence ID" value="ARD84279.1"/>
    <property type="molecule type" value="Genomic_DNA"/>
</dbReference>
<evidence type="ECO:0000259" key="2">
    <source>
        <dbReference type="Pfam" id="PF01882"/>
    </source>
</evidence>
<dbReference type="OrthoDB" id="3263at2157"/>
<gene>
    <name evidence="3" type="ORF">FAD_0358</name>
    <name evidence="4" type="ORF">HLB00_08495</name>
</gene>
<evidence type="ECO:0000313" key="5">
    <source>
        <dbReference type="Proteomes" id="UP000192050"/>
    </source>
</evidence>